<dbReference type="EMBL" id="JABFCZ010000001">
    <property type="protein sequence ID" value="MBD1544830.1"/>
    <property type="molecule type" value="Genomic_DNA"/>
</dbReference>
<dbReference type="GO" id="GO:0006351">
    <property type="term" value="P:DNA-templated transcription"/>
    <property type="evidence" value="ECO:0007669"/>
    <property type="project" value="TreeGrafter"/>
</dbReference>
<evidence type="ECO:0000256" key="1">
    <source>
        <dbReference type="ARBA" id="ARBA00009437"/>
    </source>
</evidence>
<name>A0A926NVE6_9HYPH</name>
<keyword evidence="3" id="KW-0238">DNA-binding</keyword>
<dbReference type="InterPro" id="IPR005119">
    <property type="entry name" value="LysR_subst-bd"/>
</dbReference>
<dbReference type="InterPro" id="IPR000847">
    <property type="entry name" value="LysR_HTH_N"/>
</dbReference>
<evidence type="ECO:0000256" key="2">
    <source>
        <dbReference type="ARBA" id="ARBA00023015"/>
    </source>
</evidence>
<evidence type="ECO:0000313" key="7">
    <source>
        <dbReference type="Proteomes" id="UP000598467"/>
    </source>
</evidence>
<keyword evidence="4" id="KW-0804">Transcription</keyword>
<keyword evidence="2" id="KW-0805">Transcription regulation</keyword>
<evidence type="ECO:0000259" key="5">
    <source>
        <dbReference type="PROSITE" id="PS50931"/>
    </source>
</evidence>
<reference evidence="6" key="1">
    <citation type="submission" date="2020-05" db="EMBL/GenBank/DDBJ databases">
        <title>Identification of trans-AT polyketide cluster in two marine bacteria, producers of a novel glutaramide-containing polyketide sesbanimide D and analogs.</title>
        <authorList>
            <person name="Kacar D."/>
            <person name="Rodriguez P."/>
            <person name="Canedo L."/>
            <person name="Gonzalez E."/>
            <person name="Galan B."/>
            <person name="De La Calle F."/>
            <person name="Garcia J.L."/>
        </authorList>
    </citation>
    <scope>NUCLEOTIDE SEQUENCE</scope>
    <source>
        <strain evidence="6">PHM038</strain>
    </source>
</reference>
<evidence type="ECO:0000313" key="6">
    <source>
        <dbReference type="EMBL" id="MBD1544830.1"/>
    </source>
</evidence>
<evidence type="ECO:0000256" key="3">
    <source>
        <dbReference type="ARBA" id="ARBA00023125"/>
    </source>
</evidence>
<dbReference type="Gene3D" id="3.40.190.10">
    <property type="entry name" value="Periplasmic binding protein-like II"/>
    <property type="match status" value="2"/>
</dbReference>
<dbReference type="SUPFAM" id="SSF53850">
    <property type="entry name" value="Periplasmic binding protein-like II"/>
    <property type="match status" value="1"/>
</dbReference>
<dbReference type="Pfam" id="PF00126">
    <property type="entry name" value="HTH_1"/>
    <property type="match status" value="1"/>
</dbReference>
<dbReference type="InterPro" id="IPR036390">
    <property type="entry name" value="WH_DNA-bd_sf"/>
</dbReference>
<organism evidence="6 7">
    <name type="scientific">Roseibium aggregatum</name>
    <dbReference type="NCBI Taxonomy" id="187304"/>
    <lineage>
        <taxon>Bacteria</taxon>
        <taxon>Pseudomonadati</taxon>
        <taxon>Pseudomonadota</taxon>
        <taxon>Alphaproteobacteria</taxon>
        <taxon>Hyphomicrobiales</taxon>
        <taxon>Stappiaceae</taxon>
        <taxon>Roseibium</taxon>
    </lineage>
</organism>
<dbReference type="Gene3D" id="1.10.10.10">
    <property type="entry name" value="Winged helix-like DNA-binding domain superfamily/Winged helix DNA-binding domain"/>
    <property type="match status" value="1"/>
</dbReference>
<gene>
    <name evidence="6" type="ORF">HK439_01020</name>
</gene>
<accession>A0A926NVE6</accession>
<dbReference type="Proteomes" id="UP000598467">
    <property type="component" value="Unassembled WGS sequence"/>
</dbReference>
<proteinExistence type="inferred from homology"/>
<dbReference type="CDD" id="cd08432">
    <property type="entry name" value="PBP2_GcdR_TrpI_HvrB_AmpR_like"/>
    <property type="match status" value="1"/>
</dbReference>
<dbReference type="InterPro" id="IPR058163">
    <property type="entry name" value="LysR-type_TF_proteobact-type"/>
</dbReference>
<dbReference type="GO" id="GO:0043565">
    <property type="term" value="F:sequence-specific DNA binding"/>
    <property type="evidence" value="ECO:0007669"/>
    <property type="project" value="TreeGrafter"/>
</dbReference>
<dbReference type="PANTHER" id="PTHR30537:SF26">
    <property type="entry name" value="GLYCINE CLEAVAGE SYSTEM TRANSCRIPTIONAL ACTIVATOR"/>
    <property type="match status" value="1"/>
</dbReference>
<dbReference type="AlphaFoldDB" id="A0A926NVE6"/>
<dbReference type="PROSITE" id="PS50931">
    <property type="entry name" value="HTH_LYSR"/>
    <property type="match status" value="1"/>
</dbReference>
<protein>
    <submittedName>
        <fullName evidence="6">LysR family transcriptional regulator</fullName>
    </submittedName>
</protein>
<dbReference type="RefSeq" id="WP_190289495.1">
    <property type="nucleotide sequence ID" value="NZ_JABFCZ010000001.1"/>
</dbReference>
<dbReference type="InterPro" id="IPR036388">
    <property type="entry name" value="WH-like_DNA-bd_sf"/>
</dbReference>
<evidence type="ECO:0000256" key="4">
    <source>
        <dbReference type="ARBA" id="ARBA00023163"/>
    </source>
</evidence>
<sequence>MKNLNRIHLAGLRAVEAVGRLGSLKAAADELGVTVGAVSQQIQKTEQQLGTALFERRGRGLCPTGQGEAVLRQLTVGMSALSAAVGMTERHRDDTLTVSVAPVFAGKWLVWHLKDFARQHPDIRVRVEATVDLVDPNLSDVDLCIRVGKGPYPGLHAEKLLAQRIFPVCSPAVAATLEDPSDIANVPIIRDRGQMFSWRTWLEPNGLDESLLGEGPVFSDGALCLDAAIAGQGLFLAWETLAHHALQVGQVVAPFPGRYQTGFFYWLLAGRHRDQSPPMKAFGSWIKAELARSLGT</sequence>
<comment type="similarity">
    <text evidence="1">Belongs to the LysR transcriptional regulatory family.</text>
</comment>
<dbReference type="SUPFAM" id="SSF46785">
    <property type="entry name" value="Winged helix' DNA-binding domain"/>
    <property type="match status" value="1"/>
</dbReference>
<dbReference type="GO" id="GO:0003700">
    <property type="term" value="F:DNA-binding transcription factor activity"/>
    <property type="evidence" value="ECO:0007669"/>
    <property type="project" value="InterPro"/>
</dbReference>
<feature type="domain" description="HTH lysR-type" evidence="5">
    <location>
        <begin position="7"/>
        <end position="64"/>
    </location>
</feature>
<comment type="caution">
    <text evidence="6">The sequence shown here is derived from an EMBL/GenBank/DDBJ whole genome shotgun (WGS) entry which is preliminary data.</text>
</comment>
<dbReference type="PANTHER" id="PTHR30537">
    <property type="entry name" value="HTH-TYPE TRANSCRIPTIONAL REGULATOR"/>
    <property type="match status" value="1"/>
</dbReference>
<dbReference type="Pfam" id="PF03466">
    <property type="entry name" value="LysR_substrate"/>
    <property type="match status" value="1"/>
</dbReference>